<keyword evidence="5" id="KW-1185">Reference proteome</keyword>
<keyword evidence="2" id="KW-0479">Metal-binding</keyword>
<dbReference type="Gene3D" id="3.90.850.10">
    <property type="entry name" value="Fumarylacetoacetase-like, C-terminal domain"/>
    <property type="match status" value="1"/>
</dbReference>
<comment type="caution">
    <text evidence="4">The sequence shown here is derived from an EMBL/GenBank/DDBJ whole genome shotgun (WGS) entry which is preliminary data.</text>
</comment>
<dbReference type="AlphaFoldDB" id="A0AAE3VVD8"/>
<organism evidence="4 5">
    <name type="scientific">Catenuloplanes indicus</name>
    <dbReference type="NCBI Taxonomy" id="137267"/>
    <lineage>
        <taxon>Bacteria</taxon>
        <taxon>Bacillati</taxon>
        <taxon>Actinomycetota</taxon>
        <taxon>Actinomycetes</taxon>
        <taxon>Micromonosporales</taxon>
        <taxon>Micromonosporaceae</taxon>
        <taxon>Catenuloplanes</taxon>
    </lineage>
</organism>
<dbReference type="SUPFAM" id="SSF56529">
    <property type="entry name" value="FAH"/>
    <property type="match status" value="1"/>
</dbReference>
<dbReference type="Pfam" id="PF01557">
    <property type="entry name" value="FAA_hydrolase"/>
    <property type="match status" value="1"/>
</dbReference>
<evidence type="ECO:0000256" key="1">
    <source>
        <dbReference type="ARBA" id="ARBA00010211"/>
    </source>
</evidence>
<dbReference type="PANTHER" id="PTHR42796:SF7">
    <property type="entry name" value="2-DEHYDRO-3-DEOXY-D-ARABINONATE DEHYDRATASE"/>
    <property type="match status" value="1"/>
</dbReference>
<dbReference type="EMBL" id="JAUSUZ010000001">
    <property type="protein sequence ID" value="MDQ0364332.1"/>
    <property type="molecule type" value="Genomic_DNA"/>
</dbReference>
<keyword evidence="4" id="KW-0456">Lyase</keyword>
<proteinExistence type="inferred from homology"/>
<feature type="domain" description="Fumarylacetoacetase-like C-terminal" evidence="3">
    <location>
        <begin position="98"/>
        <end position="276"/>
    </location>
</feature>
<dbReference type="InterPro" id="IPR036663">
    <property type="entry name" value="Fumarylacetoacetase_C_sf"/>
</dbReference>
<dbReference type="PANTHER" id="PTHR42796">
    <property type="entry name" value="FUMARYLACETOACETATE HYDROLASE DOMAIN-CONTAINING PROTEIN 2A-RELATED"/>
    <property type="match status" value="1"/>
</dbReference>
<dbReference type="InterPro" id="IPR051121">
    <property type="entry name" value="FAH"/>
</dbReference>
<dbReference type="RefSeq" id="WP_307235656.1">
    <property type="nucleotide sequence ID" value="NZ_JAUSUZ010000001.1"/>
</dbReference>
<dbReference type="Proteomes" id="UP001240236">
    <property type="component" value="Unassembled WGS sequence"/>
</dbReference>
<protein>
    <submittedName>
        <fullName evidence="4">2-dehydro-3-deoxy-D-arabinonate dehydratase</fullName>
        <ecNumber evidence="4">4.2.1.141</ecNumber>
    </submittedName>
</protein>
<reference evidence="4 5" key="1">
    <citation type="submission" date="2023-07" db="EMBL/GenBank/DDBJ databases">
        <title>Sequencing the genomes of 1000 actinobacteria strains.</title>
        <authorList>
            <person name="Klenk H.-P."/>
        </authorList>
    </citation>
    <scope>NUCLEOTIDE SEQUENCE [LARGE SCALE GENOMIC DNA]</scope>
    <source>
        <strain evidence="4 5">DSM 44709</strain>
    </source>
</reference>
<accession>A0AAE3VVD8</accession>
<gene>
    <name evidence="4" type="ORF">J2S42_001001</name>
</gene>
<evidence type="ECO:0000256" key="2">
    <source>
        <dbReference type="ARBA" id="ARBA00022723"/>
    </source>
</evidence>
<dbReference type="GO" id="GO:0044281">
    <property type="term" value="P:small molecule metabolic process"/>
    <property type="evidence" value="ECO:0007669"/>
    <property type="project" value="UniProtKB-ARBA"/>
</dbReference>
<dbReference type="GO" id="GO:0016829">
    <property type="term" value="F:lyase activity"/>
    <property type="evidence" value="ECO:0007669"/>
    <property type="project" value="UniProtKB-KW"/>
</dbReference>
<sequence length="295" mass="31155">MQIIRYEAGGATHVGAAGDDGAVRRLAVPSLGSLLALPLDEIRSVVERGGPVEDGVPRRLPPVDGRTEVWASGVTYVRSREARREESRAADVYSLVYDADRPELFFKSAAWRVSGDGEPIGVRPDSAVDVPEPELALVLNAAGEIVGYTVCDDVSSRSIEGENPLYLPQAKVYAGACAIGPGIRPAWEVPDPGALGITLVVRRGDQVAFDGATSTALLHRTLDELVSHLFRCTHFPEGAILSTGTGLVPPMDFTLREGDVVEIGVEGVGTLSNPVVAAVPEAFAWLAARAGDPAR</sequence>
<dbReference type="InterPro" id="IPR011234">
    <property type="entry name" value="Fumarylacetoacetase-like_C"/>
</dbReference>
<dbReference type="GO" id="GO:0046872">
    <property type="term" value="F:metal ion binding"/>
    <property type="evidence" value="ECO:0007669"/>
    <property type="project" value="UniProtKB-KW"/>
</dbReference>
<evidence type="ECO:0000313" key="4">
    <source>
        <dbReference type="EMBL" id="MDQ0364332.1"/>
    </source>
</evidence>
<comment type="similarity">
    <text evidence="1">Belongs to the FAH family.</text>
</comment>
<dbReference type="EC" id="4.2.1.141" evidence="4"/>
<evidence type="ECO:0000313" key="5">
    <source>
        <dbReference type="Proteomes" id="UP001240236"/>
    </source>
</evidence>
<evidence type="ECO:0000259" key="3">
    <source>
        <dbReference type="Pfam" id="PF01557"/>
    </source>
</evidence>
<name>A0AAE3VVD8_9ACTN</name>